<dbReference type="PANTHER" id="PTHR42789:SF1">
    <property type="entry name" value="D-ISOMER SPECIFIC 2-HYDROXYACID DEHYDROGENASE FAMILY PROTEIN (AFU_ORTHOLOGUE AFUA_6G10090)"/>
    <property type="match status" value="1"/>
</dbReference>
<evidence type="ECO:0000256" key="4">
    <source>
        <dbReference type="ARBA" id="ARBA00023027"/>
    </source>
</evidence>
<dbReference type="EMBL" id="JAATVY010000025">
    <property type="protein sequence ID" value="NJC73084.1"/>
    <property type="molecule type" value="Genomic_DNA"/>
</dbReference>
<comment type="similarity">
    <text evidence="1 5">Belongs to the D-isomer specific 2-hydroxyacid dehydrogenase family.</text>
</comment>
<sequence length="334" mass="36397">MTVERPLRVAVLDDYQGVALRSADWSSLAGTVEVTALREHLRSEAAVVEALRQYPVVVAMRERTPFPRTTLARLPRLRLLVTTGPRNTAIDLAACRELGITVCGTGGSGLATAERTWALLLACARRIDVELSNVRAGGWMTTLGTELRGRTLGVLGLGRLGTQVAVVARAFGMRVLAWSQHLTEERCAQVGAELAVSLDQVLAESDFVTIHLVLSERTRGLIGPQQLRRMKRTAWLINTSRGPICDESALARACGERWIAGAALDVFTDEPLPPDHPFRHLDNVLATPHIGYVTEDTYRTWFAHVVEDIAAFLAGAPVRVLASPGQSDRDDPIS</sequence>
<keyword evidence="3 5" id="KW-0560">Oxidoreductase</keyword>
<evidence type="ECO:0000256" key="3">
    <source>
        <dbReference type="ARBA" id="ARBA00023002"/>
    </source>
</evidence>
<dbReference type="Pfam" id="PF02826">
    <property type="entry name" value="2-Hacid_dh_C"/>
    <property type="match status" value="1"/>
</dbReference>
<evidence type="ECO:0000256" key="2">
    <source>
        <dbReference type="ARBA" id="ARBA00022605"/>
    </source>
</evidence>
<dbReference type="InterPro" id="IPR006139">
    <property type="entry name" value="D-isomer_2_OHA_DH_cat_dom"/>
</dbReference>
<feature type="domain" description="D-isomer specific 2-hydroxyacid dehydrogenase NAD-binding" evidence="7">
    <location>
        <begin position="118"/>
        <end position="291"/>
    </location>
</feature>
<dbReference type="Proteomes" id="UP000722989">
    <property type="component" value="Unassembled WGS sequence"/>
</dbReference>
<evidence type="ECO:0000313" key="9">
    <source>
        <dbReference type="Proteomes" id="UP000722989"/>
    </source>
</evidence>
<dbReference type="SUPFAM" id="SSF51735">
    <property type="entry name" value="NAD(P)-binding Rossmann-fold domains"/>
    <property type="match status" value="1"/>
</dbReference>
<name>A0ABX0Y719_9ACTN</name>
<feature type="domain" description="D-isomer specific 2-hydroxyacid dehydrogenase catalytic" evidence="6">
    <location>
        <begin position="29"/>
        <end position="318"/>
    </location>
</feature>
<reference evidence="8 9" key="1">
    <citation type="submission" date="2020-03" db="EMBL/GenBank/DDBJ databases">
        <title>WGS of the type strain of Planosporangium spp.</title>
        <authorList>
            <person name="Thawai C."/>
        </authorList>
    </citation>
    <scope>NUCLEOTIDE SEQUENCE [LARGE SCALE GENOMIC DNA]</scope>
    <source>
        <strain evidence="8 9">TBRC 5610</strain>
    </source>
</reference>
<dbReference type="PROSITE" id="PS00065">
    <property type="entry name" value="D_2_HYDROXYACID_DH_1"/>
    <property type="match status" value="1"/>
</dbReference>
<gene>
    <name evidence="8" type="ORF">HC031_25695</name>
</gene>
<accession>A0ABX0Y719</accession>
<comment type="caution">
    <text evidence="8">The sequence shown here is derived from an EMBL/GenBank/DDBJ whole genome shotgun (WGS) entry which is preliminary data.</text>
</comment>
<evidence type="ECO:0000259" key="6">
    <source>
        <dbReference type="Pfam" id="PF00389"/>
    </source>
</evidence>
<keyword evidence="2" id="KW-0028">Amino-acid biosynthesis</keyword>
<dbReference type="InterPro" id="IPR029753">
    <property type="entry name" value="D-isomer_DH_CS"/>
</dbReference>
<proteinExistence type="inferred from homology"/>
<keyword evidence="4" id="KW-0520">NAD</keyword>
<organism evidence="8 9">
    <name type="scientific">Planosporangium thailandense</name>
    <dbReference type="NCBI Taxonomy" id="765197"/>
    <lineage>
        <taxon>Bacteria</taxon>
        <taxon>Bacillati</taxon>
        <taxon>Actinomycetota</taxon>
        <taxon>Actinomycetes</taxon>
        <taxon>Micromonosporales</taxon>
        <taxon>Micromonosporaceae</taxon>
        <taxon>Planosporangium</taxon>
    </lineage>
</organism>
<protein>
    <submittedName>
        <fullName evidence="8">D-2-hydroxyacid dehydrogenase family protein</fullName>
    </submittedName>
</protein>
<dbReference type="InterPro" id="IPR029752">
    <property type="entry name" value="D-isomer_DH_CS1"/>
</dbReference>
<dbReference type="Gene3D" id="3.40.50.720">
    <property type="entry name" value="NAD(P)-binding Rossmann-like Domain"/>
    <property type="match status" value="2"/>
</dbReference>
<evidence type="ECO:0000256" key="5">
    <source>
        <dbReference type="RuleBase" id="RU003719"/>
    </source>
</evidence>
<dbReference type="Pfam" id="PF00389">
    <property type="entry name" value="2-Hacid_dh"/>
    <property type="match status" value="1"/>
</dbReference>
<dbReference type="InterPro" id="IPR036291">
    <property type="entry name" value="NAD(P)-bd_dom_sf"/>
</dbReference>
<evidence type="ECO:0000259" key="7">
    <source>
        <dbReference type="Pfam" id="PF02826"/>
    </source>
</evidence>
<dbReference type="SUPFAM" id="SSF52283">
    <property type="entry name" value="Formate/glycerate dehydrogenase catalytic domain-like"/>
    <property type="match status" value="1"/>
</dbReference>
<keyword evidence="9" id="KW-1185">Reference proteome</keyword>
<dbReference type="PROSITE" id="PS00671">
    <property type="entry name" value="D_2_HYDROXYACID_DH_3"/>
    <property type="match status" value="1"/>
</dbReference>
<dbReference type="InterPro" id="IPR006140">
    <property type="entry name" value="D-isomer_DH_NAD-bd"/>
</dbReference>
<dbReference type="CDD" id="cd12169">
    <property type="entry name" value="PGDH_like_1"/>
    <property type="match status" value="1"/>
</dbReference>
<dbReference type="RefSeq" id="WP_167927992.1">
    <property type="nucleotide sequence ID" value="NZ_JAATVY010000025.1"/>
</dbReference>
<dbReference type="PANTHER" id="PTHR42789">
    <property type="entry name" value="D-ISOMER SPECIFIC 2-HYDROXYACID DEHYDROGENASE FAMILY PROTEIN (AFU_ORTHOLOGUE AFUA_6G10090)"/>
    <property type="match status" value="1"/>
</dbReference>
<dbReference type="InterPro" id="IPR050857">
    <property type="entry name" value="D-2-hydroxyacid_DH"/>
</dbReference>
<evidence type="ECO:0000256" key="1">
    <source>
        <dbReference type="ARBA" id="ARBA00005854"/>
    </source>
</evidence>
<evidence type="ECO:0000313" key="8">
    <source>
        <dbReference type="EMBL" id="NJC73084.1"/>
    </source>
</evidence>